<evidence type="ECO:0000313" key="1">
    <source>
        <dbReference type="EMBL" id="CAJ2666562.1"/>
    </source>
</evidence>
<accession>A0ACB0LAS2</accession>
<dbReference type="EMBL" id="CASHSV030000513">
    <property type="protein sequence ID" value="CAJ2666562.1"/>
    <property type="molecule type" value="Genomic_DNA"/>
</dbReference>
<evidence type="ECO:0000313" key="2">
    <source>
        <dbReference type="Proteomes" id="UP001177021"/>
    </source>
</evidence>
<reference evidence="1" key="1">
    <citation type="submission" date="2023-10" db="EMBL/GenBank/DDBJ databases">
        <authorList>
            <person name="Rodriguez Cubillos JULIANA M."/>
            <person name="De Vega J."/>
        </authorList>
    </citation>
    <scope>NUCLEOTIDE SEQUENCE</scope>
</reference>
<comment type="caution">
    <text evidence="1">The sequence shown here is derived from an EMBL/GenBank/DDBJ whole genome shotgun (WGS) entry which is preliminary data.</text>
</comment>
<sequence>MQPNELTELEKLTTTRSIPTTTIIPTIFNNTTSSPTTIVSTLSMTSIPTYITTIGNTNNSVHNSKESSSFSYFPTLIKQQNELTELEKLKHNFNPNTTISIPTNTFSTFNITNPNTTNTMIAPIYTTNTFTTPTLTSTICTHTTTTTHPTMNNTNISVQGTNQYPTISNFTIPIKQQIQPNNNNQVFFPKHLTHIEMTNLHFDRTYNQPSVPQQLPRESNQLPLVPQINSQVLSSTHPQEPQHNSRKRKNNNQMGLEGHVIEEKVKEDSWTWIKYGQKPINGSPHPRSYYKCNSFSDCPARKMVQKSKTKNNTYVVTYKSDHDHIKPAGNLNSMIGTSLNKSSETRLPATREPGSSSNVGNFHLPNVAVLQFDQPESSNVSNFRSPNVMMLQFDQLESNNGQIFADESDKKITGSLDDDDDAILLEKMKTMLENFLVDFKHIMALIPLD</sequence>
<protein>
    <submittedName>
        <fullName evidence="1">Uncharacterized protein</fullName>
    </submittedName>
</protein>
<proteinExistence type="predicted"/>
<organism evidence="1 2">
    <name type="scientific">Trifolium pratense</name>
    <name type="common">Red clover</name>
    <dbReference type="NCBI Taxonomy" id="57577"/>
    <lineage>
        <taxon>Eukaryota</taxon>
        <taxon>Viridiplantae</taxon>
        <taxon>Streptophyta</taxon>
        <taxon>Embryophyta</taxon>
        <taxon>Tracheophyta</taxon>
        <taxon>Spermatophyta</taxon>
        <taxon>Magnoliopsida</taxon>
        <taxon>eudicotyledons</taxon>
        <taxon>Gunneridae</taxon>
        <taxon>Pentapetalae</taxon>
        <taxon>rosids</taxon>
        <taxon>fabids</taxon>
        <taxon>Fabales</taxon>
        <taxon>Fabaceae</taxon>
        <taxon>Papilionoideae</taxon>
        <taxon>50 kb inversion clade</taxon>
        <taxon>NPAAA clade</taxon>
        <taxon>Hologalegina</taxon>
        <taxon>IRL clade</taxon>
        <taxon>Trifolieae</taxon>
        <taxon>Trifolium</taxon>
    </lineage>
</organism>
<keyword evidence="2" id="KW-1185">Reference proteome</keyword>
<dbReference type="Proteomes" id="UP001177021">
    <property type="component" value="Unassembled WGS sequence"/>
</dbReference>
<name>A0ACB0LAS2_TRIPR</name>
<gene>
    <name evidence="1" type="ORF">MILVUS5_LOCUS31345</name>
</gene>